<dbReference type="Gene3D" id="3.10.450.40">
    <property type="match status" value="1"/>
</dbReference>
<feature type="domain" description="PepSY" evidence="1">
    <location>
        <begin position="69"/>
        <end position="113"/>
    </location>
</feature>
<comment type="caution">
    <text evidence="2">The sequence shown here is derived from an EMBL/GenBank/DDBJ whole genome shotgun (WGS) entry which is preliminary data.</text>
</comment>
<gene>
    <name evidence="2" type="ORF">VIBNISOn1_1540021</name>
</gene>
<organism evidence="2 3">
    <name type="scientific">Vibrio nigripulchritudo SOn1</name>
    <dbReference type="NCBI Taxonomy" id="1238450"/>
    <lineage>
        <taxon>Bacteria</taxon>
        <taxon>Pseudomonadati</taxon>
        <taxon>Pseudomonadota</taxon>
        <taxon>Gammaproteobacteria</taxon>
        <taxon>Vibrionales</taxon>
        <taxon>Vibrionaceae</taxon>
        <taxon>Vibrio</taxon>
    </lineage>
</organism>
<dbReference type="InterPro" id="IPR025711">
    <property type="entry name" value="PepSY"/>
</dbReference>
<protein>
    <recommendedName>
        <fullName evidence="1">PepSY domain-containing protein</fullName>
    </recommendedName>
</protein>
<accession>A0AAV2VMP7</accession>
<dbReference type="RefSeq" id="WP_022551091.1">
    <property type="nucleotide sequence ID" value="NZ_LK391965.1"/>
</dbReference>
<dbReference type="EMBL" id="CAOF01000062">
    <property type="protein sequence ID" value="CCO45655.1"/>
    <property type="molecule type" value="Genomic_DNA"/>
</dbReference>
<evidence type="ECO:0000313" key="2">
    <source>
        <dbReference type="EMBL" id="CCO45655.1"/>
    </source>
</evidence>
<name>A0AAV2VMP7_9VIBR</name>
<proteinExistence type="predicted"/>
<reference evidence="2 3" key="1">
    <citation type="journal article" date="2013" name="ISME J.">
        <title>Comparative genomics of pathogenic lineages of Vibrio nigripulchritudo identifies virulence-associated traits.</title>
        <authorList>
            <person name="Goudenege D."/>
            <person name="Labreuche Y."/>
            <person name="Krin E."/>
            <person name="Ansquer D."/>
            <person name="Mangenot S."/>
            <person name="Calteau A."/>
            <person name="Medigue C."/>
            <person name="Mazel D."/>
            <person name="Polz M.F."/>
            <person name="Le Roux F."/>
        </authorList>
    </citation>
    <scope>NUCLEOTIDE SEQUENCE [LARGE SCALE GENOMIC DNA]</scope>
    <source>
        <strain evidence="2 3">SOn1</strain>
    </source>
</reference>
<dbReference type="Pfam" id="PF03413">
    <property type="entry name" value="PepSY"/>
    <property type="match status" value="1"/>
</dbReference>
<evidence type="ECO:0000313" key="3">
    <source>
        <dbReference type="Proteomes" id="UP000018211"/>
    </source>
</evidence>
<dbReference type="Proteomes" id="UP000018211">
    <property type="component" value="Unassembled WGS sequence"/>
</dbReference>
<evidence type="ECO:0000259" key="1">
    <source>
        <dbReference type="Pfam" id="PF03413"/>
    </source>
</evidence>
<dbReference type="AlphaFoldDB" id="A0AAV2VMP7"/>
<sequence length="132" mass="15148">MFRHPIAVFTATFLAAGIGYVYAFQDVSPQSVVIDVPHEGTRIEIDEDQDDVYEAVQEGRIQPFSALYKAVAEQLNGRVIRVELDEDDDQWIYELRLVHDENVIKVEYDASTLELMQIKGRNLNQVIKKHAQ</sequence>